<dbReference type="AlphaFoldDB" id="A0A0W0TT53"/>
<evidence type="ECO:0000256" key="4">
    <source>
        <dbReference type="ARBA" id="ARBA00022989"/>
    </source>
</evidence>
<evidence type="ECO:0000313" key="8">
    <source>
        <dbReference type="EMBL" id="KTC98694.1"/>
    </source>
</evidence>
<dbReference type="CDD" id="cd16429">
    <property type="entry name" value="VirB10"/>
    <property type="match status" value="1"/>
</dbReference>
<feature type="compositionally biased region" description="Low complexity" evidence="6">
    <location>
        <begin position="126"/>
        <end position="137"/>
    </location>
</feature>
<sequence>MSENQDNPVGNVSQVTPKKSNRRYLTRNNLYLLAGMVFIVLVMWLTPGAEKELQTAEETPNNGKELTLSQNLALLERMKASLQQKTNAQEQEAENPPMLRSKTPLSKDLVARMNAPTTFFNEEEGSSTSSPAANNPAQGGLLTGNSNNAQFVNQQNDITTATAKKLPHPRFTVPAGEMIPATLETAIHSELPGMVRAITSRDVYSLEGENRLIPRGSTLVGQFNASVADGQSRILVVWNRVQLANGVIVTLNSPGTDSIGRAGQEADYINRHFFERFGTSAMLSVLGAYTATSGVNGQDQYNSQSQYRMAIAGSLQQASGQTLQNDMMIRPTLQINQGAQIQVFVAHDLDFYRVGASHDA</sequence>
<keyword evidence="4 7" id="KW-1133">Transmembrane helix</keyword>
<accession>A0A0W0TT53</accession>
<dbReference type="InterPro" id="IPR042217">
    <property type="entry name" value="T4SS_VirB10/TrbI"/>
</dbReference>
<dbReference type="Proteomes" id="UP000054773">
    <property type="component" value="Unassembled WGS sequence"/>
</dbReference>
<keyword evidence="9" id="KW-1185">Reference proteome</keyword>
<evidence type="ECO:0000256" key="1">
    <source>
        <dbReference type="ARBA" id="ARBA00004167"/>
    </source>
</evidence>
<keyword evidence="5 7" id="KW-0472">Membrane</keyword>
<dbReference type="InterPro" id="IPR005498">
    <property type="entry name" value="T4SS_VirB10/TraB/TrbI"/>
</dbReference>
<feature type="region of interest" description="Disordered" evidence="6">
    <location>
        <begin position="120"/>
        <end position="148"/>
    </location>
</feature>
<reference evidence="8 9" key="1">
    <citation type="submission" date="2015-11" db="EMBL/GenBank/DDBJ databases">
        <title>Genomic analysis of 38 Legionella species identifies large and diverse effector repertoires.</title>
        <authorList>
            <person name="Burstein D."/>
            <person name="Amaro F."/>
            <person name="Zusman T."/>
            <person name="Lifshitz Z."/>
            <person name="Cohen O."/>
            <person name="Gilbert J.A."/>
            <person name="Pupko T."/>
            <person name="Shuman H.A."/>
            <person name="Segal G."/>
        </authorList>
    </citation>
    <scope>NUCLEOTIDE SEQUENCE [LARGE SCALE GENOMIC DNA]</scope>
    <source>
        <strain evidence="8 9">SE-32A-C8</strain>
    </source>
</reference>
<feature type="transmembrane region" description="Helical" evidence="7">
    <location>
        <begin position="28"/>
        <end position="46"/>
    </location>
</feature>
<comment type="similarity">
    <text evidence="2">Belongs to the TrbI/VirB10 family.</text>
</comment>
<comment type="subcellular location">
    <subcellularLocation>
        <location evidence="1">Membrane</location>
        <topology evidence="1">Single-pass membrane protein</topology>
    </subcellularLocation>
</comment>
<evidence type="ECO:0000256" key="2">
    <source>
        <dbReference type="ARBA" id="ARBA00010265"/>
    </source>
</evidence>
<dbReference type="Pfam" id="PF03743">
    <property type="entry name" value="TrbI"/>
    <property type="match status" value="1"/>
</dbReference>
<evidence type="ECO:0000256" key="3">
    <source>
        <dbReference type="ARBA" id="ARBA00022692"/>
    </source>
</evidence>
<dbReference type="RefSeq" id="WP_058526024.1">
    <property type="nucleotide sequence ID" value="NZ_CAAAHY010000008.1"/>
</dbReference>
<gene>
    <name evidence="8" type="ORF">Lery_0858</name>
</gene>
<evidence type="ECO:0000256" key="6">
    <source>
        <dbReference type="SAM" id="MobiDB-lite"/>
    </source>
</evidence>
<feature type="region of interest" description="Disordered" evidence="6">
    <location>
        <begin position="81"/>
        <end position="102"/>
    </location>
</feature>
<organism evidence="8 9">
    <name type="scientific">Legionella erythra</name>
    <dbReference type="NCBI Taxonomy" id="448"/>
    <lineage>
        <taxon>Bacteria</taxon>
        <taxon>Pseudomonadati</taxon>
        <taxon>Pseudomonadota</taxon>
        <taxon>Gammaproteobacteria</taxon>
        <taxon>Legionellales</taxon>
        <taxon>Legionellaceae</taxon>
        <taxon>Legionella</taxon>
    </lineage>
</organism>
<evidence type="ECO:0000313" key="9">
    <source>
        <dbReference type="Proteomes" id="UP000054773"/>
    </source>
</evidence>
<dbReference type="EMBL" id="LNYA01000018">
    <property type="protein sequence ID" value="KTC98694.1"/>
    <property type="molecule type" value="Genomic_DNA"/>
</dbReference>
<dbReference type="Gene3D" id="2.40.128.260">
    <property type="entry name" value="Type IV secretion system, VirB10/TraB/TrbI"/>
    <property type="match status" value="2"/>
</dbReference>
<dbReference type="GO" id="GO:0016020">
    <property type="term" value="C:membrane"/>
    <property type="evidence" value="ECO:0007669"/>
    <property type="project" value="UniProtKB-SubCell"/>
</dbReference>
<dbReference type="OrthoDB" id="9766860at2"/>
<protein>
    <recommendedName>
        <fullName evidence="10">Conjugal transfer protein TrbI</fullName>
    </recommendedName>
</protein>
<evidence type="ECO:0000256" key="7">
    <source>
        <dbReference type="SAM" id="Phobius"/>
    </source>
</evidence>
<feature type="compositionally biased region" description="Polar residues" evidence="6">
    <location>
        <begin position="81"/>
        <end position="90"/>
    </location>
</feature>
<comment type="caution">
    <text evidence="8">The sequence shown here is derived from an EMBL/GenBank/DDBJ whole genome shotgun (WGS) entry which is preliminary data.</text>
</comment>
<proteinExistence type="inferred from homology"/>
<evidence type="ECO:0008006" key="10">
    <source>
        <dbReference type="Google" id="ProtNLM"/>
    </source>
</evidence>
<name>A0A0W0TT53_LEGER</name>
<dbReference type="PATRIC" id="fig|448.7.peg.898"/>
<keyword evidence="3 7" id="KW-0812">Transmembrane</keyword>
<dbReference type="STRING" id="448.Lery_0858"/>
<evidence type="ECO:0000256" key="5">
    <source>
        <dbReference type="ARBA" id="ARBA00023136"/>
    </source>
</evidence>